<dbReference type="OrthoDB" id="7409377at2"/>
<dbReference type="EMBL" id="LPWD01000046">
    <property type="protein sequence ID" value="ODS03814.1"/>
    <property type="molecule type" value="Genomic_DNA"/>
</dbReference>
<reference evidence="1 2" key="1">
    <citation type="journal article" date="2016" name="Environ. Microbiol.">
        <title>New Methyloceanibacter diversity from North Sea sediments includes methanotroph containing solely the soluble methane monooxygenase.</title>
        <authorList>
            <person name="Vekeman B."/>
            <person name="Kerckhof F.M."/>
            <person name="Cremers G."/>
            <person name="de Vos P."/>
            <person name="Vandamme P."/>
            <person name="Boon N."/>
            <person name="Op den Camp H.J."/>
            <person name="Heylen K."/>
        </authorList>
    </citation>
    <scope>NUCLEOTIDE SEQUENCE [LARGE SCALE GENOMIC DNA]</scope>
    <source>
        <strain evidence="1 2">R-67177</strain>
    </source>
</reference>
<name>A0A1E3WDB3_9HYPH</name>
<proteinExistence type="predicted"/>
<dbReference type="InterPro" id="IPR021074">
    <property type="entry name" value="Formate_DH_dsu"/>
</dbReference>
<dbReference type="Pfam" id="PF11390">
    <property type="entry name" value="FdsD"/>
    <property type="match status" value="1"/>
</dbReference>
<accession>A0A1E3WDB3</accession>
<organism evidence="1 2">
    <name type="scientific">Methyloceanibacter marginalis</name>
    <dbReference type="NCBI Taxonomy" id="1774971"/>
    <lineage>
        <taxon>Bacteria</taxon>
        <taxon>Pseudomonadati</taxon>
        <taxon>Pseudomonadota</taxon>
        <taxon>Alphaproteobacteria</taxon>
        <taxon>Hyphomicrobiales</taxon>
        <taxon>Hyphomicrobiaceae</taxon>
        <taxon>Methyloceanibacter</taxon>
    </lineage>
</organism>
<dbReference type="RefSeq" id="WP_069622985.1">
    <property type="nucleotide sequence ID" value="NZ_LPWD01000046.1"/>
</dbReference>
<dbReference type="AlphaFoldDB" id="A0A1E3WDB3"/>
<gene>
    <name evidence="1" type="ORF">AUC71_00520</name>
</gene>
<keyword evidence="2" id="KW-1185">Reference proteome</keyword>
<comment type="caution">
    <text evidence="1">The sequence shown here is derived from an EMBL/GenBank/DDBJ whole genome shotgun (WGS) entry which is preliminary data.</text>
</comment>
<sequence length="81" mass="9261">MKPDTLVHMANQIGKFFQYQRKDEVIPGIANHIKQFWDPRMRTAIFAYVDQGGEGLDPLVKEAILDLKEAREHGESSFQGT</sequence>
<evidence type="ECO:0000313" key="2">
    <source>
        <dbReference type="Proteomes" id="UP000095042"/>
    </source>
</evidence>
<dbReference type="Proteomes" id="UP000095042">
    <property type="component" value="Unassembled WGS sequence"/>
</dbReference>
<evidence type="ECO:0000313" key="1">
    <source>
        <dbReference type="EMBL" id="ODS03814.1"/>
    </source>
</evidence>
<protein>
    <submittedName>
        <fullName evidence="1">Formate dehydrogenase</fullName>
    </submittedName>
</protein>